<evidence type="ECO:0000313" key="3">
    <source>
        <dbReference type="Proteomes" id="UP000265663"/>
    </source>
</evidence>
<organism evidence="2 3">
    <name type="scientific">Pyrenophora seminiperda CCB06</name>
    <dbReference type="NCBI Taxonomy" id="1302712"/>
    <lineage>
        <taxon>Eukaryota</taxon>
        <taxon>Fungi</taxon>
        <taxon>Dikarya</taxon>
        <taxon>Ascomycota</taxon>
        <taxon>Pezizomycotina</taxon>
        <taxon>Dothideomycetes</taxon>
        <taxon>Pleosporomycetidae</taxon>
        <taxon>Pleosporales</taxon>
        <taxon>Pleosporineae</taxon>
        <taxon>Pleosporaceae</taxon>
        <taxon>Pyrenophora</taxon>
    </lineage>
</organism>
<dbReference type="Proteomes" id="UP000265663">
    <property type="component" value="Unassembled WGS sequence"/>
</dbReference>
<dbReference type="Gene3D" id="3.30.429.10">
    <property type="entry name" value="Macrophage Migration Inhibitory Factor"/>
    <property type="match status" value="1"/>
</dbReference>
<accession>A0A3M7LV37</accession>
<dbReference type="InterPro" id="IPR014347">
    <property type="entry name" value="Tautomerase/MIF_sf"/>
</dbReference>
<sequence>MILLGCLHTHGFGVKCKWGLGLCIYSVVIHLIYLIHPPTFHTITHSLPPNKQPHTTPTHAKMPLWLIYHPPTTFTSPITKQALAASITEIYVASGLPAFYVNVLFIPVAEESYYIGGVSRPSTAAAAAAGEKAVQGRSEGGGETKNREKPFIRLCIQHLARQLPNDTIRDMFLAKVDAVLKPYVADMGYDWEYTVEELRRDLWKIAGLVPPMPGTEAEKEWVREGEAVVFEREKGGLGGKL</sequence>
<feature type="domain" description="Tautomerase cis-CaaD-like" evidence="1">
    <location>
        <begin position="62"/>
        <end position="225"/>
    </location>
</feature>
<dbReference type="AlphaFoldDB" id="A0A3M7LV37"/>
<keyword evidence="3" id="KW-1185">Reference proteome</keyword>
<protein>
    <submittedName>
        <fullName evidence="2">Tautomerase</fullName>
    </submittedName>
</protein>
<dbReference type="OrthoDB" id="2129288at2759"/>
<gene>
    <name evidence="2" type="ORF">GMOD_00005172</name>
</gene>
<proteinExistence type="predicted"/>
<evidence type="ECO:0000259" key="1">
    <source>
        <dbReference type="Pfam" id="PF14832"/>
    </source>
</evidence>
<name>A0A3M7LV37_9PLEO</name>
<evidence type="ECO:0000313" key="2">
    <source>
        <dbReference type="EMBL" id="RMZ66103.1"/>
    </source>
</evidence>
<dbReference type="InterPro" id="IPR028116">
    <property type="entry name" value="Cis-CaaD-like"/>
</dbReference>
<dbReference type="EMBL" id="KE747806">
    <property type="protein sequence ID" value="RMZ66103.1"/>
    <property type="molecule type" value="Genomic_DNA"/>
</dbReference>
<reference evidence="2 3" key="1">
    <citation type="journal article" date="2014" name="PLoS ONE">
        <title>De novo Genome Assembly of the Fungal Plant Pathogen Pyrenophora semeniperda.</title>
        <authorList>
            <person name="Soliai M.M."/>
            <person name="Meyer S.E."/>
            <person name="Udall J.A."/>
            <person name="Elzinga D.E."/>
            <person name="Hermansen R.A."/>
            <person name="Bodily P.M."/>
            <person name="Hart A.A."/>
            <person name="Coleman C.E."/>
        </authorList>
    </citation>
    <scope>NUCLEOTIDE SEQUENCE [LARGE SCALE GENOMIC DNA]</scope>
    <source>
        <strain evidence="2 3">CCB06</strain>
        <tissue evidence="2">Mycelium</tissue>
    </source>
</reference>
<dbReference type="Pfam" id="PF14832">
    <property type="entry name" value="Tautomerase_3"/>
    <property type="match status" value="1"/>
</dbReference>